<proteinExistence type="predicted"/>
<evidence type="ECO:0000259" key="8">
    <source>
        <dbReference type="PROSITE" id="PS50043"/>
    </source>
</evidence>
<dbReference type="EMBL" id="LYVF01000081">
    <property type="protein sequence ID" value="OAT85100.1"/>
    <property type="molecule type" value="Genomic_DNA"/>
</dbReference>
<dbReference type="PROSITE" id="PS50110">
    <property type="entry name" value="RESPONSE_REGULATORY"/>
    <property type="match status" value="1"/>
</dbReference>
<keyword evidence="4" id="KW-0238">DNA-binding</keyword>
<dbReference type="GO" id="GO:0006355">
    <property type="term" value="P:regulation of DNA-templated transcription"/>
    <property type="evidence" value="ECO:0007669"/>
    <property type="project" value="InterPro"/>
</dbReference>
<evidence type="ECO:0000256" key="4">
    <source>
        <dbReference type="ARBA" id="ARBA00023125"/>
    </source>
</evidence>
<dbReference type="CDD" id="cd06170">
    <property type="entry name" value="LuxR_C_like"/>
    <property type="match status" value="1"/>
</dbReference>
<evidence type="ECO:0000256" key="6">
    <source>
        <dbReference type="ARBA" id="ARBA00024867"/>
    </source>
</evidence>
<keyword evidence="5" id="KW-0804">Transcription</keyword>
<dbReference type="InterPro" id="IPR011006">
    <property type="entry name" value="CheY-like_superfamily"/>
</dbReference>
<dbReference type="GO" id="GO:0000160">
    <property type="term" value="P:phosphorelay signal transduction system"/>
    <property type="evidence" value="ECO:0007669"/>
    <property type="project" value="InterPro"/>
</dbReference>
<keyword evidence="11" id="KW-1185">Reference proteome</keyword>
<dbReference type="InterPro" id="IPR001789">
    <property type="entry name" value="Sig_transdc_resp-reg_receiver"/>
</dbReference>
<dbReference type="SUPFAM" id="SSF52172">
    <property type="entry name" value="CheY-like"/>
    <property type="match status" value="1"/>
</dbReference>
<dbReference type="PANTHER" id="PTHR43214">
    <property type="entry name" value="TWO-COMPONENT RESPONSE REGULATOR"/>
    <property type="match status" value="1"/>
</dbReference>
<dbReference type="InterPro" id="IPR016032">
    <property type="entry name" value="Sig_transdc_resp-reg_C-effctor"/>
</dbReference>
<dbReference type="InterPro" id="IPR000792">
    <property type="entry name" value="Tscrpt_reg_LuxR_C"/>
</dbReference>
<dbReference type="Gene3D" id="3.40.50.2300">
    <property type="match status" value="1"/>
</dbReference>
<feature type="domain" description="HTH luxR-type" evidence="8">
    <location>
        <begin position="141"/>
        <end position="206"/>
    </location>
</feature>
<comment type="function">
    <text evidence="6">May play the central regulatory role in sporulation. It may be an element of the effector pathway responsible for the activation of sporulation genes in response to nutritional stress. Spo0A may act in concert with spo0H (a sigma factor) to control the expression of some genes that are critical to the sporulation process.</text>
</comment>
<dbReference type="Pfam" id="PF00196">
    <property type="entry name" value="GerE"/>
    <property type="match status" value="1"/>
</dbReference>
<dbReference type="PROSITE" id="PS50043">
    <property type="entry name" value="HTH_LUXR_2"/>
    <property type="match status" value="1"/>
</dbReference>
<dbReference type="InterPro" id="IPR039420">
    <property type="entry name" value="WalR-like"/>
</dbReference>
<dbReference type="PANTHER" id="PTHR43214:SF43">
    <property type="entry name" value="TWO-COMPONENT RESPONSE REGULATOR"/>
    <property type="match status" value="1"/>
</dbReference>
<accession>A0A1B7LGC9</accession>
<dbReference type="InterPro" id="IPR058245">
    <property type="entry name" value="NreC/VraR/RcsB-like_REC"/>
</dbReference>
<evidence type="ECO:0000256" key="5">
    <source>
        <dbReference type="ARBA" id="ARBA00023163"/>
    </source>
</evidence>
<feature type="domain" description="Response regulatory" evidence="9">
    <location>
        <begin position="2"/>
        <end position="117"/>
    </location>
</feature>
<evidence type="ECO:0000313" key="10">
    <source>
        <dbReference type="EMBL" id="OAT85100.1"/>
    </source>
</evidence>
<dbReference type="STRING" id="1838280.A6M21_07065"/>
<evidence type="ECO:0000256" key="2">
    <source>
        <dbReference type="ARBA" id="ARBA00022553"/>
    </source>
</evidence>
<comment type="caution">
    <text evidence="10">The sequence shown here is derived from an EMBL/GenBank/DDBJ whole genome shotgun (WGS) entry which is preliminary data.</text>
</comment>
<dbReference type="Pfam" id="PF00072">
    <property type="entry name" value="Response_reg"/>
    <property type="match status" value="1"/>
</dbReference>
<protein>
    <recommendedName>
        <fullName evidence="1">Stage 0 sporulation protein A homolog</fullName>
    </recommendedName>
</protein>
<evidence type="ECO:0000259" key="9">
    <source>
        <dbReference type="PROSITE" id="PS50110"/>
    </source>
</evidence>
<evidence type="ECO:0000256" key="3">
    <source>
        <dbReference type="ARBA" id="ARBA00023015"/>
    </source>
</evidence>
<dbReference type="PRINTS" id="PR00038">
    <property type="entry name" value="HTHLUXR"/>
</dbReference>
<name>A0A1B7LGC9_9FIRM</name>
<evidence type="ECO:0000313" key="11">
    <source>
        <dbReference type="Proteomes" id="UP000078532"/>
    </source>
</evidence>
<dbReference type="CDD" id="cd17535">
    <property type="entry name" value="REC_NarL-like"/>
    <property type="match status" value="1"/>
</dbReference>
<dbReference type="SMART" id="SM00421">
    <property type="entry name" value="HTH_LUXR"/>
    <property type="match status" value="1"/>
</dbReference>
<reference evidence="10 11" key="1">
    <citation type="submission" date="2016-04" db="EMBL/GenBank/DDBJ databases">
        <authorList>
            <person name="Evans L.H."/>
            <person name="Alamgir A."/>
            <person name="Owens N."/>
            <person name="Weber N.D."/>
            <person name="Virtaneva K."/>
            <person name="Barbian K."/>
            <person name="Babar A."/>
            <person name="Rosenke K."/>
        </authorList>
    </citation>
    <scope>NUCLEOTIDE SEQUENCE [LARGE SCALE GENOMIC DNA]</scope>
    <source>
        <strain evidence="10 11">LMa1</strain>
    </source>
</reference>
<keyword evidence="3" id="KW-0805">Transcription regulation</keyword>
<evidence type="ECO:0000256" key="1">
    <source>
        <dbReference type="ARBA" id="ARBA00018672"/>
    </source>
</evidence>
<organism evidence="10 11">
    <name type="scientific">Desulfotomaculum copahuensis</name>
    <dbReference type="NCBI Taxonomy" id="1838280"/>
    <lineage>
        <taxon>Bacteria</taxon>
        <taxon>Bacillati</taxon>
        <taxon>Bacillota</taxon>
        <taxon>Clostridia</taxon>
        <taxon>Eubacteriales</taxon>
        <taxon>Desulfotomaculaceae</taxon>
        <taxon>Desulfotomaculum</taxon>
    </lineage>
</organism>
<sequence>MKVLLADDHPLFVEGLKNLLLSRGIEVTGTAGDGLEALEKARTTRPEVILMDIAMPRCNGVEALRLIKRELPEIKIVMMTSIDDDENLFNAIKSGASGYLLKSLHPEELFSLLAELERGEIPLSGGLAARILHAVACEPDNARPEHKLSPRQKKVLGMVARGMTYKEVAAALNLRERTIKYHMERIQELLQLENRTQLIAYAAQNGFDRSW</sequence>
<gene>
    <name evidence="10" type="ORF">A6M21_07065</name>
</gene>
<evidence type="ECO:0000256" key="7">
    <source>
        <dbReference type="PROSITE-ProRule" id="PRU00169"/>
    </source>
</evidence>
<dbReference type="SUPFAM" id="SSF46894">
    <property type="entry name" value="C-terminal effector domain of the bipartite response regulators"/>
    <property type="match status" value="1"/>
</dbReference>
<dbReference type="Proteomes" id="UP000078532">
    <property type="component" value="Unassembled WGS sequence"/>
</dbReference>
<dbReference type="SMART" id="SM00448">
    <property type="entry name" value="REC"/>
    <property type="match status" value="1"/>
</dbReference>
<dbReference type="AlphaFoldDB" id="A0A1B7LGC9"/>
<dbReference type="OrthoDB" id="9779069at2"/>
<dbReference type="GO" id="GO:0003677">
    <property type="term" value="F:DNA binding"/>
    <property type="evidence" value="ECO:0007669"/>
    <property type="project" value="UniProtKB-KW"/>
</dbReference>
<keyword evidence="2 7" id="KW-0597">Phosphoprotein</keyword>
<feature type="modified residue" description="4-aspartylphosphate" evidence="7">
    <location>
        <position position="52"/>
    </location>
</feature>